<dbReference type="Proteomes" id="UP000239340">
    <property type="component" value="Plasmid pSfreNXT3c"/>
</dbReference>
<evidence type="ECO:0000256" key="2">
    <source>
        <dbReference type="ARBA" id="ARBA00022723"/>
    </source>
</evidence>
<dbReference type="GO" id="GO:0016846">
    <property type="term" value="F:carbon-sulfur lyase activity"/>
    <property type="evidence" value="ECO:0007669"/>
    <property type="project" value="InterPro"/>
</dbReference>
<evidence type="ECO:0000256" key="4">
    <source>
        <dbReference type="ARBA" id="ARBA00023239"/>
    </source>
</evidence>
<keyword evidence="2" id="KW-0479">Metal-binding</keyword>
<dbReference type="InterPro" id="IPR011057">
    <property type="entry name" value="Mss4-like_sf"/>
</dbReference>
<reference evidence="6 7" key="1">
    <citation type="submission" date="2017-10" db="EMBL/GenBank/DDBJ databases">
        <title>Analysis of the genome sequences of Rhizobium populations associated to common bean (phaseolus vulgaris).</title>
        <authorList>
            <person name="Bustos P."/>
            <person name="Santamaria R.I."/>
            <person name="Miranda-Sanchez F."/>
            <person name="Perez-Carrascal O."/>
            <person name="Juarez S."/>
            <person name="Lozano L."/>
            <person name="Martinez-Flores I."/>
            <person name="Vinuesa P."/>
            <person name="Martinez-Romero E."/>
            <person name="Cevallos M.A."/>
            <person name="Romero D."/>
            <person name="Davila G."/>
            <person name="Gonzalez V."/>
        </authorList>
    </citation>
    <scope>NUCLEOTIDE SEQUENCE [LARGE SCALE GENOMIC DNA]</scope>
    <source>
        <strain evidence="6 7">NXT3</strain>
        <plasmid evidence="7">Plasmid psfrenxt3c</plasmid>
    </source>
</reference>
<evidence type="ECO:0000256" key="1">
    <source>
        <dbReference type="ARBA" id="ARBA00005495"/>
    </source>
</evidence>
<dbReference type="PANTHER" id="PTHR33337">
    <property type="entry name" value="GFA DOMAIN-CONTAINING PROTEIN"/>
    <property type="match status" value="1"/>
</dbReference>
<dbReference type="RefSeq" id="WP_104840729.1">
    <property type="nucleotide sequence ID" value="NZ_CP024310.1"/>
</dbReference>
<feature type="domain" description="CENP-V/GFA" evidence="5">
    <location>
        <begin position="7"/>
        <end position="119"/>
    </location>
</feature>
<accession>A0A2L0HCN0</accession>
<geneLocation type="plasmid" evidence="7">
    <name>psfrenxt3c</name>
</geneLocation>
<keyword evidence="6" id="KW-0614">Plasmid</keyword>
<dbReference type="GO" id="GO:0046872">
    <property type="term" value="F:metal ion binding"/>
    <property type="evidence" value="ECO:0007669"/>
    <property type="project" value="UniProtKB-KW"/>
</dbReference>
<dbReference type="AlphaFoldDB" id="A0A2L0HCN0"/>
<gene>
    <name evidence="6" type="ORF">NXT3_PC00079</name>
</gene>
<dbReference type="InterPro" id="IPR006913">
    <property type="entry name" value="CENP-V/GFA"/>
</dbReference>
<protein>
    <submittedName>
        <fullName evidence="6">GFA family glutathione-dependent formaldehyde-activating protein</fullName>
    </submittedName>
</protein>
<evidence type="ECO:0000313" key="6">
    <source>
        <dbReference type="EMBL" id="AUX79260.1"/>
    </source>
</evidence>
<comment type="similarity">
    <text evidence="1">Belongs to the Gfa family.</text>
</comment>
<dbReference type="Gene3D" id="3.90.1590.10">
    <property type="entry name" value="glutathione-dependent formaldehyde- activating enzyme (gfa)"/>
    <property type="match status" value="1"/>
</dbReference>
<evidence type="ECO:0000256" key="3">
    <source>
        <dbReference type="ARBA" id="ARBA00022833"/>
    </source>
</evidence>
<name>A0A2L0HCN0_RHIFR</name>
<evidence type="ECO:0000313" key="7">
    <source>
        <dbReference type="Proteomes" id="UP000239340"/>
    </source>
</evidence>
<dbReference type="Pfam" id="PF04828">
    <property type="entry name" value="GFA"/>
    <property type="match status" value="1"/>
</dbReference>
<dbReference type="EMBL" id="CP024310">
    <property type="protein sequence ID" value="AUX79260.1"/>
    <property type="molecule type" value="Genomic_DNA"/>
</dbReference>
<keyword evidence="4" id="KW-0456">Lyase</keyword>
<sequence length="134" mass="14679">MPKEEMLTGGCLCGKRRYAFKGPPSHIGYCHCSMCRRATGGPSAVLVRAHDAEVEWSTPPAVYRSSPIAVRGFCPDCGSPLFLKYDGRASVHFTLGSFDRPEELAPSGHYGIESRLAWDDSGRGLPGEETKQRF</sequence>
<proteinExistence type="inferred from homology"/>
<evidence type="ECO:0000259" key="5">
    <source>
        <dbReference type="PROSITE" id="PS51891"/>
    </source>
</evidence>
<keyword evidence="3" id="KW-0862">Zinc</keyword>
<dbReference type="PROSITE" id="PS51891">
    <property type="entry name" value="CENP_V_GFA"/>
    <property type="match status" value="1"/>
</dbReference>
<dbReference type="SUPFAM" id="SSF51316">
    <property type="entry name" value="Mss4-like"/>
    <property type="match status" value="1"/>
</dbReference>
<dbReference type="PANTHER" id="PTHR33337:SF40">
    <property type="entry name" value="CENP-V_GFA DOMAIN-CONTAINING PROTEIN-RELATED"/>
    <property type="match status" value="1"/>
</dbReference>
<organism evidence="6 7">
    <name type="scientific">Rhizobium fredii</name>
    <name type="common">Sinorhizobium fredii</name>
    <dbReference type="NCBI Taxonomy" id="380"/>
    <lineage>
        <taxon>Bacteria</taxon>
        <taxon>Pseudomonadati</taxon>
        <taxon>Pseudomonadota</taxon>
        <taxon>Alphaproteobacteria</taxon>
        <taxon>Hyphomicrobiales</taxon>
        <taxon>Rhizobiaceae</taxon>
        <taxon>Sinorhizobium/Ensifer group</taxon>
        <taxon>Sinorhizobium</taxon>
    </lineage>
</organism>